<evidence type="ECO:0000256" key="1">
    <source>
        <dbReference type="SAM" id="MobiDB-lite"/>
    </source>
</evidence>
<feature type="compositionally biased region" description="Acidic residues" evidence="1">
    <location>
        <begin position="692"/>
        <end position="703"/>
    </location>
</feature>
<dbReference type="SUPFAM" id="SSF81901">
    <property type="entry name" value="HCP-like"/>
    <property type="match status" value="1"/>
</dbReference>
<name>A0ABW3V841_9HYPH</name>
<dbReference type="Pfam" id="PF01471">
    <property type="entry name" value="PG_binding_1"/>
    <property type="match status" value="1"/>
</dbReference>
<keyword evidence="4" id="KW-1185">Reference proteome</keyword>
<dbReference type="Gene3D" id="1.25.40.10">
    <property type="entry name" value="Tetratricopeptide repeat domain"/>
    <property type="match status" value="1"/>
</dbReference>
<evidence type="ECO:0000313" key="4">
    <source>
        <dbReference type="Proteomes" id="UP001597263"/>
    </source>
</evidence>
<reference evidence="4" key="1">
    <citation type="journal article" date="2019" name="Int. J. Syst. Evol. Microbiol.">
        <title>The Global Catalogue of Microorganisms (GCM) 10K type strain sequencing project: providing services to taxonomists for standard genome sequencing and annotation.</title>
        <authorList>
            <consortium name="The Broad Institute Genomics Platform"/>
            <consortium name="The Broad Institute Genome Sequencing Center for Infectious Disease"/>
            <person name="Wu L."/>
            <person name="Ma J."/>
        </authorList>
    </citation>
    <scope>NUCLEOTIDE SEQUENCE [LARGE SCALE GENOMIC DNA]</scope>
    <source>
        <strain evidence="4">CCUG 49584</strain>
    </source>
</reference>
<feature type="region of interest" description="Disordered" evidence="1">
    <location>
        <begin position="89"/>
        <end position="114"/>
    </location>
</feature>
<dbReference type="SUPFAM" id="SSF47090">
    <property type="entry name" value="PGBD-like"/>
    <property type="match status" value="1"/>
</dbReference>
<sequence length="1191" mass="129897">MNDLTGASKMAAQFEGEMAMNNQRSPLENLNMRRERRPLASLDELNRTLSALEDHLRKKQEPENQNNTQTAFSETAAADALEFLRHETPAQQACPQQPAQQARPQQSAPVADHPHKEALSAIAEELQRLRARTELRQAAAISEKLHMPDTRQNAPARLSATDRFIAGTSNFTSAANHAPNTDAVMRRDFEELKRTVETLAREESLRRMSHRWDALDERFDNFEQQQSEKLIANQPVNLDPALEAISARLDGLRQAVERLPDNQSHSLRQLDERLDEISRAILATSYNRQQPEQELAVFEELDRRFADLTSHLDEQYRSSAHKTALNDDRFIQALESRLDHITRQVTEQTAVLQAVPVAAPQADQQLMQNLEKQLSFITEQLSRPEALMPELAEIKPRLDVIERAIDINRDTVLSAAREAAEEAIRQVVDKGSARDTGFARQLADDVKALEQLTRETDERNNRTFNRVHDTLLKIAERLGQMEQDNLQKPPHAAVSRPAAQLREQSDTGRYTNQFSIPEWGADAPQTAGNAARSFSTAPSPADAAIEAARAAVKSAANPVADKARSDADLETPKADARKSLLGGFAQAVRRPKPDVQAPAATDDFKIEASDLLELDTQAAATQPDVNKEDIRIDQTLAAMPDLNAIIRRVRDEQRNRSSDQPASTGKSDLISAARRAVQAAADETGRLRDQEQTDGDLNEDITSDENRTATPDKPKRSLRKPLLLALGAVIIAATGLQLGNTYLVETKDSTVPQAADVSKIQTAPVSAKPAVTEEAKPVLPTITTLGSAGNNAGYPSEQITPSVQITSLDHGAVPDGEEAQPLGARQFPTQPLSATSMAGSTQAIIKPVTINQPASTASALQPMPDALNVAAPGVKEQNFVAAPLQAAPQTRVEKTEITASVKASAVPAIPKEVGSIALRNAAEGGDARALYEIGMRYTDGRGVASDYAEAAKWYALSAERGFAPAQYRLGNFNEKGLGMPRNAAKATKLYEQAAVQGNASAMHNLAVLYAMGPEGQVNNDDAAKWFFKAAELGIKDSQYNLGILTAKGLGRTQSLEESYKWFALAAEAGDADAAEKRDQVAKSLKPEQLERAVNLTKLWKPKDMIEDANSVHIPDAWTDEKALTTASVDMKKAVRNIQLILQKNGYDAGSADGVMGSKTRDAIAAFQKSNGMKPTGEVDQPLVEALLARNS</sequence>
<dbReference type="Pfam" id="PF08238">
    <property type="entry name" value="Sel1"/>
    <property type="match status" value="4"/>
</dbReference>
<feature type="compositionally biased region" description="Low complexity" evidence="1">
    <location>
        <begin position="89"/>
        <end position="109"/>
    </location>
</feature>
<feature type="domain" description="Peptidoglycan binding-like" evidence="2">
    <location>
        <begin position="1133"/>
        <end position="1186"/>
    </location>
</feature>
<dbReference type="InterPro" id="IPR050767">
    <property type="entry name" value="Sel1_AlgK"/>
</dbReference>
<evidence type="ECO:0000313" key="3">
    <source>
        <dbReference type="EMBL" id="MFD1228681.1"/>
    </source>
</evidence>
<dbReference type="InterPro" id="IPR006597">
    <property type="entry name" value="Sel1-like"/>
</dbReference>
<dbReference type="PANTHER" id="PTHR11102">
    <property type="entry name" value="SEL-1-LIKE PROTEIN"/>
    <property type="match status" value="1"/>
</dbReference>
<proteinExistence type="predicted"/>
<feature type="compositionally biased region" description="Low complexity" evidence="1">
    <location>
        <begin position="672"/>
        <end position="681"/>
    </location>
</feature>
<dbReference type="Proteomes" id="UP001597263">
    <property type="component" value="Unassembled WGS sequence"/>
</dbReference>
<evidence type="ECO:0000259" key="2">
    <source>
        <dbReference type="Pfam" id="PF01471"/>
    </source>
</evidence>
<comment type="caution">
    <text evidence="3">The sequence shown here is derived from an EMBL/GenBank/DDBJ whole genome shotgun (WGS) entry which is preliminary data.</text>
</comment>
<feature type="region of interest" description="Disordered" evidence="1">
    <location>
        <begin position="485"/>
        <end position="508"/>
    </location>
</feature>
<dbReference type="InterPro" id="IPR011990">
    <property type="entry name" value="TPR-like_helical_dom_sf"/>
</dbReference>
<organism evidence="3 4">
    <name type="scientific">Pseudochrobactrum kiredjianiae</name>
    <dbReference type="NCBI Taxonomy" id="386305"/>
    <lineage>
        <taxon>Bacteria</taxon>
        <taxon>Pseudomonadati</taxon>
        <taxon>Pseudomonadota</taxon>
        <taxon>Alphaproteobacteria</taxon>
        <taxon>Hyphomicrobiales</taxon>
        <taxon>Brucellaceae</taxon>
        <taxon>Pseudochrobactrum</taxon>
    </lineage>
</organism>
<dbReference type="InterPro" id="IPR036366">
    <property type="entry name" value="PGBDSf"/>
</dbReference>
<feature type="region of interest" description="Disordered" evidence="1">
    <location>
        <begin position="651"/>
        <end position="715"/>
    </location>
</feature>
<dbReference type="RefSeq" id="WP_289385404.1">
    <property type="nucleotide sequence ID" value="NZ_JAUCBM010000001.1"/>
</dbReference>
<dbReference type="EMBL" id="JBHTMA010000040">
    <property type="protein sequence ID" value="MFD1228681.1"/>
    <property type="molecule type" value="Genomic_DNA"/>
</dbReference>
<dbReference type="Gene3D" id="1.10.101.10">
    <property type="entry name" value="PGBD-like superfamily/PGBD"/>
    <property type="match status" value="1"/>
</dbReference>
<protein>
    <submittedName>
        <fullName evidence="3">Peptidoglycan-binding protein</fullName>
    </submittedName>
</protein>
<feature type="compositionally biased region" description="Basic and acidic residues" evidence="1">
    <location>
        <begin position="704"/>
        <end position="715"/>
    </location>
</feature>
<dbReference type="InterPro" id="IPR036365">
    <property type="entry name" value="PGBD-like_sf"/>
</dbReference>
<gene>
    <name evidence="3" type="ORF">ACFQ35_16180</name>
</gene>
<accession>A0ABW3V841</accession>
<dbReference type="PANTHER" id="PTHR11102:SF160">
    <property type="entry name" value="ERAD-ASSOCIATED E3 UBIQUITIN-PROTEIN LIGASE COMPONENT HRD3"/>
    <property type="match status" value="1"/>
</dbReference>
<dbReference type="SMART" id="SM00671">
    <property type="entry name" value="SEL1"/>
    <property type="match status" value="4"/>
</dbReference>
<dbReference type="InterPro" id="IPR002477">
    <property type="entry name" value="Peptidoglycan-bd-like"/>
</dbReference>